<evidence type="ECO:0000313" key="3">
    <source>
        <dbReference type="EMBL" id="KAK0740374.1"/>
    </source>
</evidence>
<accession>A0AA40EJB9</accession>
<feature type="signal peptide" evidence="2">
    <location>
        <begin position="1"/>
        <end position="24"/>
    </location>
</feature>
<proteinExistence type="predicted"/>
<name>A0AA40EJB9_9PEZI</name>
<dbReference type="AlphaFoldDB" id="A0AA40EJB9"/>
<keyword evidence="4" id="KW-1185">Reference proteome</keyword>
<comment type="caution">
    <text evidence="3">The sequence shown here is derived from an EMBL/GenBank/DDBJ whole genome shotgun (WGS) entry which is preliminary data.</text>
</comment>
<feature type="chain" id="PRO_5041273451" evidence="2">
    <location>
        <begin position="25"/>
        <end position="209"/>
    </location>
</feature>
<organism evidence="3 4">
    <name type="scientific">Schizothecium vesticola</name>
    <dbReference type="NCBI Taxonomy" id="314040"/>
    <lineage>
        <taxon>Eukaryota</taxon>
        <taxon>Fungi</taxon>
        <taxon>Dikarya</taxon>
        <taxon>Ascomycota</taxon>
        <taxon>Pezizomycotina</taxon>
        <taxon>Sordariomycetes</taxon>
        <taxon>Sordariomycetidae</taxon>
        <taxon>Sordariales</taxon>
        <taxon>Schizotheciaceae</taxon>
        <taxon>Schizothecium</taxon>
    </lineage>
</organism>
<evidence type="ECO:0000256" key="2">
    <source>
        <dbReference type="SAM" id="SignalP"/>
    </source>
</evidence>
<reference evidence="3" key="1">
    <citation type="submission" date="2023-06" db="EMBL/GenBank/DDBJ databases">
        <title>Genome-scale phylogeny and comparative genomics of the fungal order Sordariales.</title>
        <authorList>
            <consortium name="Lawrence Berkeley National Laboratory"/>
            <person name="Hensen N."/>
            <person name="Bonometti L."/>
            <person name="Westerberg I."/>
            <person name="Brannstrom I.O."/>
            <person name="Guillou S."/>
            <person name="Cros-Aarteil S."/>
            <person name="Calhoun S."/>
            <person name="Haridas S."/>
            <person name="Kuo A."/>
            <person name="Mondo S."/>
            <person name="Pangilinan J."/>
            <person name="Riley R."/>
            <person name="LaButti K."/>
            <person name="Andreopoulos B."/>
            <person name="Lipzen A."/>
            <person name="Chen C."/>
            <person name="Yanf M."/>
            <person name="Daum C."/>
            <person name="Ng V."/>
            <person name="Clum A."/>
            <person name="Steindorff A."/>
            <person name="Ohm R."/>
            <person name="Martin F."/>
            <person name="Silar P."/>
            <person name="Natvig D."/>
            <person name="Lalanne C."/>
            <person name="Gautier V."/>
            <person name="Ament-velasquez S.L."/>
            <person name="Kruys A."/>
            <person name="Hutchinson M.I."/>
            <person name="Powell A.J."/>
            <person name="Barry K."/>
            <person name="Miller A.N."/>
            <person name="Grigoriev I.V."/>
            <person name="Debuchy R."/>
            <person name="Gladieux P."/>
            <person name="Thoren M.H."/>
            <person name="Johannesson H."/>
        </authorList>
    </citation>
    <scope>NUCLEOTIDE SEQUENCE</scope>
    <source>
        <strain evidence="3">SMH3187-1</strain>
    </source>
</reference>
<gene>
    <name evidence="3" type="ORF">B0T18DRAFT_393209</name>
</gene>
<sequence length="209" mass="22703">MAPLPRTTLLLAALLSHYHQLTHAMASPWSLLPSLRDHSAECVNGARLPALWFISDLVVTFTGEEPKEASFALGSLKANKASSLVTCRYNRVESGFGCTGQGEGGVRNPWGSVAKALVGGGKKMSPLLVELGGKAVVEEKEEEEEEAAKTTEKEMIDAMEEKLCSPSCLRETMPAPESGVVWTNGKKNLQVELRKRRPPSLGRGKPMMW</sequence>
<dbReference type="EMBL" id="JAUKUD010000006">
    <property type="protein sequence ID" value="KAK0740374.1"/>
    <property type="molecule type" value="Genomic_DNA"/>
</dbReference>
<feature type="coiled-coil region" evidence="1">
    <location>
        <begin position="133"/>
        <end position="162"/>
    </location>
</feature>
<evidence type="ECO:0000256" key="1">
    <source>
        <dbReference type="SAM" id="Coils"/>
    </source>
</evidence>
<dbReference type="Proteomes" id="UP001172155">
    <property type="component" value="Unassembled WGS sequence"/>
</dbReference>
<keyword evidence="2" id="KW-0732">Signal</keyword>
<protein>
    <submittedName>
        <fullName evidence="3">Uncharacterized protein</fullName>
    </submittedName>
</protein>
<evidence type="ECO:0000313" key="4">
    <source>
        <dbReference type="Proteomes" id="UP001172155"/>
    </source>
</evidence>
<keyword evidence="1" id="KW-0175">Coiled coil</keyword>